<name>A0A143HF30_9BACL</name>
<dbReference type="Pfam" id="PF14150">
    <property type="entry name" value="YesK"/>
    <property type="match status" value="1"/>
</dbReference>
<gene>
    <name evidence="2" type="ORF">ATY39_10550</name>
</gene>
<reference evidence="3" key="2">
    <citation type="submission" date="2016-03" db="EMBL/GenBank/DDBJ databases">
        <authorList>
            <person name="Ploux O."/>
        </authorList>
    </citation>
    <scope>NUCLEOTIDE SEQUENCE [LARGE SCALE GENOMIC DNA]</scope>
    <source>
        <strain evidence="3">PP9</strain>
    </source>
</reference>
<dbReference type="KEGG" id="rst:ATY39_10550"/>
<dbReference type="Proteomes" id="UP000076021">
    <property type="component" value="Chromosome"/>
</dbReference>
<accession>A0A143HF30</accession>
<dbReference type="InterPro" id="IPR025434">
    <property type="entry name" value="YesK-like"/>
</dbReference>
<dbReference type="STRING" id="241244.ATY39_10550"/>
<feature type="transmembrane region" description="Helical" evidence="1">
    <location>
        <begin position="34"/>
        <end position="57"/>
    </location>
</feature>
<proteinExistence type="predicted"/>
<evidence type="ECO:0000256" key="1">
    <source>
        <dbReference type="SAM" id="Phobius"/>
    </source>
</evidence>
<feature type="transmembrane region" description="Helical" evidence="1">
    <location>
        <begin position="63"/>
        <end position="85"/>
    </location>
</feature>
<dbReference type="AlphaFoldDB" id="A0A143HF30"/>
<dbReference type="EMBL" id="CP014806">
    <property type="protein sequence ID" value="AMW99841.1"/>
    <property type="molecule type" value="Genomic_DNA"/>
</dbReference>
<dbReference type="OrthoDB" id="2883430at2"/>
<protein>
    <submittedName>
        <fullName evidence="2">Sodium:dicarboxylate symporter</fullName>
    </submittedName>
</protein>
<feature type="transmembrane region" description="Helical" evidence="1">
    <location>
        <begin position="6"/>
        <end position="27"/>
    </location>
</feature>
<reference evidence="2 3" key="1">
    <citation type="journal article" date="2016" name="Genome Announc.">
        <title>Whole-Genome Sequence of Rummeliibacillus stabekisii Strain PP9 Isolated from Antarctic Soil.</title>
        <authorList>
            <person name="da Mota F.F."/>
            <person name="Vollu R.E."/>
            <person name="Jurelevicius D."/>
            <person name="Seldin L."/>
        </authorList>
    </citation>
    <scope>NUCLEOTIDE SEQUENCE [LARGE SCALE GENOMIC DNA]</scope>
    <source>
        <strain evidence="2 3">PP9</strain>
    </source>
</reference>
<dbReference type="RefSeq" id="WP_066789572.1">
    <property type="nucleotide sequence ID" value="NZ_CP014806.1"/>
</dbReference>
<keyword evidence="3" id="KW-1185">Reference proteome</keyword>
<evidence type="ECO:0000313" key="2">
    <source>
        <dbReference type="EMBL" id="AMW99841.1"/>
    </source>
</evidence>
<keyword evidence="1" id="KW-0472">Membrane</keyword>
<sequence length="92" mass="10209">MSTLMLAGWTPILVLGILFLMVVYFIAHKVSRKTLYSVSIILSLICIGLVIYSIYFVRGWDGLGYLFTAVSVLAGTWIGTLMGLLNTKKQAY</sequence>
<evidence type="ECO:0000313" key="3">
    <source>
        <dbReference type="Proteomes" id="UP000076021"/>
    </source>
</evidence>
<keyword evidence="1" id="KW-0812">Transmembrane</keyword>
<organism evidence="2 3">
    <name type="scientific">Rummeliibacillus stabekisii</name>
    <dbReference type="NCBI Taxonomy" id="241244"/>
    <lineage>
        <taxon>Bacteria</taxon>
        <taxon>Bacillati</taxon>
        <taxon>Bacillota</taxon>
        <taxon>Bacilli</taxon>
        <taxon>Bacillales</taxon>
        <taxon>Caryophanaceae</taxon>
        <taxon>Rummeliibacillus</taxon>
    </lineage>
</organism>
<keyword evidence="1" id="KW-1133">Transmembrane helix</keyword>